<dbReference type="Proteomes" id="UP000272464">
    <property type="component" value="Unassembled WGS sequence"/>
</dbReference>
<dbReference type="InterPro" id="IPR001610">
    <property type="entry name" value="PAC"/>
</dbReference>
<evidence type="ECO:0000256" key="9">
    <source>
        <dbReference type="ARBA" id="ARBA00023012"/>
    </source>
</evidence>
<dbReference type="InterPro" id="IPR036890">
    <property type="entry name" value="HATPase_C_sf"/>
</dbReference>
<dbReference type="CDD" id="cd17546">
    <property type="entry name" value="REC_hyHK_CKI1_RcsC-like"/>
    <property type="match status" value="1"/>
</dbReference>
<feature type="modified residue" description="4-aspartylphosphate" evidence="13">
    <location>
        <position position="805"/>
    </location>
</feature>
<dbReference type="SUPFAM" id="SSF47384">
    <property type="entry name" value="Homodimeric domain of signal transducing histidine kinase"/>
    <property type="match status" value="1"/>
</dbReference>
<dbReference type="CDD" id="cd00130">
    <property type="entry name" value="PAS"/>
    <property type="match status" value="4"/>
</dbReference>
<evidence type="ECO:0000259" key="14">
    <source>
        <dbReference type="PROSITE" id="PS50109"/>
    </source>
</evidence>
<dbReference type="CDD" id="cd16922">
    <property type="entry name" value="HATPase_EvgS-ArcB-TorS-like"/>
    <property type="match status" value="1"/>
</dbReference>
<dbReference type="EC" id="2.7.13.3" evidence="3"/>
<evidence type="ECO:0000256" key="1">
    <source>
        <dbReference type="ARBA" id="ARBA00000085"/>
    </source>
</evidence>
<organism evidence="18 19">
    <name type="scientific">Paenibacillus zeisoli</name>
    <dbReference type="NCBI Taxonomy" id="2496267"/>
    <lineage>
        <taxon>Bacteria</taxon>
        <taxon>Bacillati</taxon>
        <taxon>Bacillota</taxon>
        <taxon>Bacilli</taxon>
        <taxon>Bacillales</taxon>
        <taxon>Paenibacillaceae</taxon>
        <taxon>Paenibacillus</taxon>
    </lineage>
</organism>
<dbReference type="InterPro" id="IPR003594">
    <property type="entry name" value="HATPase_dom"/>
</dbReference>
<dbReference type="Pfam" id="PF00072">
    <property type="entry name" value="Response_reg"/>
    <property type="match status" value="1"/>
</dbReference>
<dbReference type="SUPFAM" id="SSF55874">
    <property type="entry name" value="ATPase domain of HSP90 chaperone/DNA topoisomerase II/histidine kinase"/>
    <property type="match status" value="1"/>
</dbReference>
<evidence type="ECO:0000259" key="15">
    <source>
        <dbReference type="PROSITE" id="PS50110"/>
    </source>
</evidence>
<dbReference type="SMART" id="SM00091">
    <property type="entry name" value="PAS"/>
    <property type="match status" value="4"/>
</dbReference>
<feature type="domain" description="PAS" evidence="16">
    <location>
        <begin position="135"/>
        <end position="195"/>
    </location>
</feature>
<dbReference type="AlphaFoldDB" id="A0A433X1V8"/>
<comment type="caution">
    <text evidence="18">The sequence shown here is derived from an EMBL/GenBank/DDBJ whole genome shotgun (WGS) entry which is preliminary data.</text>
</comment>
<dbReference type="SMART" id="SM00448">
    <property type="entry name" value="REC"/>
    <property type="match status" value="1"/>
</dbReference>
<proteinExistence type="inferred from homology"/>
<dbReference type="FunFam" id="1.10.287.130:FF:000002">
    <property type="entry name" value="Two-component osmosensing histidine kinase"/>
    <property type="match status" value="1"/>
</dbReference>
<sequence length="881" mass="100490">MNELSIDLQQWIEHSYTEAPIGIALISIEGNWIQANPSFCNTLGYTEPELKRLSNKDITFPGDLKIDEEYMAKLLRAEGDKYQWEKRYFHKNGHVVWMSKQASLIRDDQNQPLYFIAHVIDISSKKNVEVKMHETECMYKLISENALDIISYMTPEGITEYCSPSIRDVLGYEPEEWIGRNNFHYYHPEDVAALKAKPFADHDVSTYRVRHKSGYYVWFETSTKIIRDDSGEIQRVLGIGRDITERKKFAESFAEAQQIALLGSWEWDIVTDKVSFSEQIYKIFNLKQQGAVPSNGFLQLLHSEDQQRFLELRSEALDGHTVSGEFRHLEPNGSVKHLHIRARVTFSNKGQPLKMYGTTQDISERKKVELTLQETIERYTSLKKYNHDAIVSLDLDGNILNMNAMAERITGYKVKEVAGLNISKFIGVKYRNRILLETTNHTSVERDINKIKHRDGHSTEVLTTIAPIIINKMTKGYYIIAKDITEQKKLLIAKEAAERTNKAKSEFLAMMSHEIRTPMNGVIGMTDLLLETTNLSEEQREYIQVISKSGSTLLAIINDILDFSKIESGRAVMISEPFNIRELVDETLDVFQLKAREKKLEVKTSISPSIPGMLIGDSNRLKQVLMNVIGNAIKFTEHGDVSITIQDLEKGFGSVLLQFTISDTGIGIPKDKLKYLFEPFSQLDNFMTRKSEGTGLGLAISKKIVEMMGGEIHAIQTDEPGATFVFTAYFQHEDIHETTHAEYTGKDEQDQQETLNILIAEDNEVNQMVLTRMLEKMGFQPSLVENGNEVLEALKQADYDIVFMDIQMPLMNGLDATREIKKVFPAGKWPYITAVTANALRGDQEICIAAGMDDYISKPIKMEDLARVIHRYRSQKTSNHL</sequence>
<evidence type="ECO:0000256" key="6">
    <source>
        <dbReference type="ARBA" id="ARBA00022741"/>
    </source>
</evidence>
<dbReference type="InterPro" id="IPR000014">
    <property type="entry name" value="PAS"/>
</dbReference>
<keyword evidence="19" id="KW-1185">Reference proteome</keyword>
<evidence type="ECO:0000256" key="2">
    <source>
        <dbReference type="ARBA" id="ARBA00006402"/>
    </source>
</evidence>
<dbReference type="PROSITE" id="PS50110">
    <property type="entry name" value="RESPONSE_REGULATORY"/>
    <property type="match status" value="1"/>
</dbReference>
<dbReference type="PANTHER" id="PTHR45339:SF1">
    <property type="entry name" value="HYBRID SIGNAL TRANSDUCTION HISTIDINE KINASE J"/>
    <property type="match status" value="1"/>
</dbReference>
<evidence type="ECO:0000256" key="12">
    <source>
        <dbReference type="ARBA" id="ARBA00074306"/>
    </source>
</evidence>
<dbReference type="Gene3D" id="3.40.50.2300">
    <property type="match status" value="1"/>
</dbReference>
<evidence type="ECO:0000256" key="10">
    <source>
        <dbReference type="ARBA" id="ARBA00064003"/>
    </source>
</evidence>
<dbReference type="InterPro" id="IPR004358">
    <property type="entry name" value="Sig_transdc_His_kin-like_C"/>
</dbReference>
<dbReference type="OrthoDB" id="9790669at2"/>
<keyword evidence="9" id="KW-0902">Two-component regulatory system</keyword>
<keyword evidence="4 13" id="KW-0597">Phosphoprotein</keyword>
<dbReference type="SUPFAM" id="SSF52172">
    <property type="entry name" value="CheY-like"/>
    <property type="match status" value="1"/>
</dbReference>
<feature type="domain" description="PAC" evidence="17">
    <location>
        <begin position="82"/>
        <end position="134"/>
    </location>
</feature>
<dbReference type="GO" id="GO:0000155">
    <property type="term" value="F:phosphorelay sensor kinase activity"/>
    <property type="evidence" value="ECO:0007669"/>
    <property type="project" value="InterPro"/>
</dbReference>
<dbReference type="Gene3D" id="1.10.287.130">
    <property type="match status" value="1"/>
</dbReference>
<dbReference type="Pfam" id="PF00512">
    <property type="entry name" value="HisKA"/>
    <property type="match status" value="1"/>
</dbReference>
<evidence type="ECO:0000259" key="17">
    <source>
        <dbReference type="PROSITE" id="PS50113"/>
    </source>
</evidence>
<dbReference type="InterPro" id="IPR003661">
    <property type="entry name" value="HisK_dim/P_dom"/>
</dbReference>
<dbReference type="Pfam" id="PF13426">
    <property type="entry name" value="PAS_9"/>
    <property type="match status" value="1"/>
</dbReference>
<feature type="domain" description="PAC" evidence="17">
    <location>
        <begin position="322"/>
        <end position="374"/>
    </location>
</feature>
<dbReference type="InterPro" id="IPR005467">
    <property type="entry name" value="His_kinase_dom"/>
</dbReference>
<dbReference type="Gene3D" id="3.30.450.20">
    <property type="entry name" value="PAS domain"/>
    <property type="match status" value="4"/>
</dbReference>
<dbReference type="CDD" id="cd00082">
    <property type="entry name" value="HisKA"/>
    <property type="match status" value="1"/>
</dbReference>
<name>A0A433X1V8_9BACL</name>
<dbReference type="RefSeq" id="WP_127200637.1">
    <property type="nucleotide sequence ID" value="NZ_RZNX01000011.1"/>
</dbReference>
<dbReference type="InterPro" id="IPR011006">
    <property type="entry name" value="CheY-like_superfamily"/>
</dbReference>
<dbReference type="InterPro" id="IPR001789">
    <property type="entry name" value="Sig_transdc_resp-reg_receiver"/>
</dbReference>
<accession>A0A433X1V8</accession>
<dbReference type="GO" id="GO:0005524">
    <property type="term" value="F:ATP binding"/>
    <property type="evidence" value="ECO:0007669"/>
    <property type="project" value="UniProtKB-KW"/>
</dbReference>
<evidence type="ECO:0000256" key="13">
    <source>
        <dbReference type="PROSITE-ProRule" id="PRU00169"/>
    </source>
</evidence>
<dbReference type="SUPFAM" id="SSF55785">
    <property type="entry name" value="PYP-like sensor domain (PAS domain)"/>
    <property type="match status" value="4"/>
</dbReference>
<keyword evidence="7" id="KW-0418">Kinase</keyword>
<gene>
    <name evidence="18" type="ORF">EJP77_17930</name>
</gene>
<dbReference type="Pfam" id="PF08447">
    <property type="entry name" value="PAS_3"/>
    <property type="match status" value="3"/>
</dbReference>
<dbReference type="FunFam" id="3.30.565.10:FF:000010">
    <property type="entry name" value="Sensor histidine kinase RcsC"/>
    <property type="match status" value="1"/>
</dbReference>
<protein>
    <recommendedName>
        <fullName evidence="12">Circadian input-output histidine kinase CikA</fullName>
        <ecNumber evidence="3">2.7.13.3</ecNumber>
    </recommendedName>
    <alternativeName>
        <fullName evidence="11">Sensory/regulatory protein RpfC</fullName>
    </alternativeName>
</protein>
<comment type="catalytic activity">
    <reaction evidence="1">
        <text>ATP + protein L-histidine = ADP + protein N-phospho-L-histidine.</text>
        <dbReference type="EC" id="2.7.13.3"/>
    </reaction>
</comment>
<reference evidence="18 19" key="1">
    <citation type="submission" date="2018-12" db="EMBL/GenBank/DDBJ databases">
        <authorList>
            <person name="Sun L."/>
            <person name="Chen Z."/>
        </authorList>
    </citation>
    <scope>NUCLEOTIDE SEQUENCE [LARGE SCALE GENOMIC DNA]</scope>
    <source>
        <strain evidence="18 19">3-5-3</strain>
    </source>
</reference>
<dbReference type="PRINTS" id="PR00344">
    <property type="entry name" value="BCTRLSENSOR"/>
</dbReference>
<dbReference type="InterPro" id="IPR000700">
    <property type="entry name" value="PAS-assoc_C"/>
</dbReference>
<dbReference type="PROSITE" id="PS50112">
    <property type="entry name" value="PAS"/>
    <property type="match status" value="2"/>
</dbReference>
<dbReference type="Pfam" id="PF02518">
    <property type="entry name" value="HATPase_c"/>
    <property type="match status" value="1"/>
</dbReference>
<dbReference type="InterPro" id="IPR013655">
    <property type="entry name" value="PAS_fold_3"/>
</dbReference>
<dbReference type="SMART" id="SM00388">
    <property type="entry name" value="HisKA"/>
    <property type="match status" value="1"/>
</dbReference>
<feature type="domain" description="Histidine kinase" evidence="14">
    <location>
        <begin position="510"/>
        <end position="732"/>
    </location>
</feature>
<evidence type="ECO:0000256" key="8">
    <source>
        <dbReference type="ARBA" id="ARBA00022840"/>
    </source>
</evidence>
<dbReference type="PROSITE" id="PS50113">
    <property type="entry name" value="PAC"/>
    <property type="match status" value="3"/>
</dbReference>
<evidence type="ECO:0000313" key="19">
    <source>
        <dbReference type="Proteomes" id="UP000272464"/>
    </source>
</evidence>
<keyword evidence="6" id="KW-0547">Nucleotide-binding</keyword>
<comment type="similarity">
    <text evidence="2">In the N-terminal section; belongs to the phytochrome family.</text>
</comment>
<dbReference type="InterPro" id="IPR035965">
    <property type="entry name" value="PAS-like_dom_sf"/>
</dbReference>
<dbReference type="SMART" id="SM00086">
    <property type="entry name" value="PAC"/>
    <property type="match status" value="4"/>
</dbReference>
<dbReference type="PANTHER" id="PTHR45339">
    <property type="entry name" value="HYBRID SIGNAL TRANSDUCTION HISTIDINE KINASE J"/>
    <property type="match status" value="1"/>
</dbReference>
<comment type="subunit">
    <text evidence="10">At low DSF concentrations, interacts with RpfF.</text>
</comment>
<feature type="domain" description="Response regulatory" evidence="15">
    <location>
        <begin position="756"/>
        <end position="873"/>
    </location>
</feature>
<dbReference type="Gene3D" id="3.30.565.10">
    <property type="entry name" value="Histidine kinase-like ATPase, C-terminal domain"/>
    <property type="match status" value="1"/>
</dbReference>
<dbReference type="EMBL" id="RZNX01000011">
    <property type="protein sequence ID" value="RUT28093.1"/>
    <property type="molecule type" value="Genomic_DNA"/>
</dbReference>
<dbReference type="SMART" id="SM00387">
    <property type="entry name" value="HATPase_c"/>
    <property type="match status" value="1"/>
</dbReference>
<dbReference type="NCBIfam" id="TIGR00229">
    <property type="entry name" value="sensory_box"/>
    <property type="match status" value="4"/>
</dbReference>
<keyword evidence="8" id="KW-0067">ATP-binding</keyword>
<evidence type="ECO:0000256" key="4">
    <source>
        <dbReference type="ARBA" id="ARBA00022553"/>
    </source>
</evidence>
<evidence type="ECO:0000256" key="7">
    <source>
        <dbReference type="ARBA" id="ARBA00022777"/>
    </source>
</evidence>
<dbReference type="PROSITE" id="PS50109">
    <property type="entry name" value="HIS_KIN"/>
    <property type="match status" value="1"/>
</dbReference>
<evidence type="ECO:0000256" key="3">
    <source>
        <dbReference type="ARBA" id="ARBA00012438"/>
    </source>
</evidence>
<evidence type="ECO:0000256" key="5">
    <source>
        <dbReference type="ARBA" id="ARBA00022679"/>
    </source>
</evidence>
<keyword evidence="5" id="KW-0808">Transferase</keyword>
<feature type="domain" description="PAS" evidence="16">
    <location>
        <begin position="375"/>
        <end position="419"/>
    </location>
</feature>
<dbReference type="InterPro" id="IPR036097">
    <property type="entry name" value="HisK_dim/P_sf"/>
</dbReference>
<feature type="domain" description="PAC" evidence="17">
    <location>
        <begin position="202"/>
        <end position="255"/>
    </location>
</feature>
<dbReference type="Gene3D" id="2.10.70.100">
    <property type="match status" value="1"/>
</dbReference>
<evidence type="ECO:0000256" key="11">
    <source>
        <dbReference type="ARBA" id="ARBA00068150"/>
    </source>
</evidence>
<evidence type="ECO:0000259" key="16">
    <source>
        <dbReference type="PROSITE" id="PS50112"/>
    </source>
</evidence>
<evidence type="ECO:0000313" key="18">
    <source>
        <dbReference type="EMBL" id="RUT28093.1"/>
    </source>
</evidence>